<dbReference type="GO" id="GO:0000171">
    <property type="term" value="F:ribonuclease MRP activity"/>
    <property type="evidence" value="ECO:0007669"/>
    <property type="project" value="TreeGrafter"/>
</dbReference>
<comment type="caution">
    <text evidence="1">The sequence shown here is derived from an EMBL/GenBank/DDBJ whole genome shotgun (WGS) entry which is preliminary data.</text>
</comment>
<dbReference type="GO" id="GO:0004526">
    <property type="term" value="F:ribonuclease P activity"/>
    <property type="evidence" value="ECO:0007669"/>
    <property type="project" value="TreeGrafter"/>
</dbReference>
<accession>A0A444TY03</accession>
<reference evidence="1 2" key="1">
    <citation type="submission" date="2019-01" db="EMBL/GenBank/DDBJ databases">
        <title>Draft Genome and Complete Hox-Cluster Characterization of the Sterlet Sturgeon (Acipenser ruthenus).</title>
        <authorList>
            <person name="Wei Q."/>
        </authorList>
    </citation>
    <scope>NUCLEOTIDE SEQUENCE [LARGE SCALE GENOMIC DNA]</scope>
    <source>
        <strain evidence="1">WHYD16114868_AA</strain>
        <tissue evidence="1">Blood</tissue>
    </source>
</reference>
<dbReference type="Proteomes" id="UP000289886">
    <property type="component" value="Unassembled WGS sequence"/>
</dbReference>
<dbReference type="GO" id="GO:0000172">
    <property type="term" value="C:ribonuclease MRP complex"/>
    <property type="evidence" value="ECO:0007669"/>
    <property type="project" value="TreeGrafter"/>
</dbReference>
<sequence length="372" mass="41546">MKNNNNKKNGSTFGAWVLGYPLNQSTARTPYTARDRRLTFLDTEDLEGRTVSVLIPECGALPAGLSTIGSSFGKYYLVKNLPVYEIVEQQFLDLCVKKGSFYALSYNTRIDQDNSAALIPAGKLILSVDKDTYEELGLEGQQSQYSHKAVMRHIITIDLTDASFAPGTKKYKRVVWALKEKKPLACDFLMAWHPSGEGDFSLSSYFAKYQCKEHTPSVSTKILRDIPSPVIKSGELKGKPEESCDSQEFLDWLGAASADIDCNNEASSFLSTYCCPEPSIVMGQACLWTVTGFLLPEKICMLLEQLRHYFDEPKLAHWTALTVHGFADSPVSWGVTEHGFHKGGENLYNFVIFRNHDYWLQMAVGTQDGCPP</sequence>
<dbReference type="EMBL" id="SCEB01215766">
    <property type="protein sequence ID" value="RXM27823.1"/>
    <property type="molecule type" value="Genomic_DNA"/>
</dbReference>
<name>A0A444TY03_ACIRT</name>
<dbReference type="PANTHER" id="PTHR15396">
    <property type="entry name" value="RIBONUCLEASE P PROTEIN SUBUNIT P40"/>
    <property type="match status" value="1"/>
</dbReference>
<gene>
    <name evidence="1" type="ORF">EOD39_10311</name>
</gene>
<organism evidence="1 2">
    <name type="scientific">Acipenser ruthenus</name>
    <name type="common">Sterlet sturgeon</name>
    <dbReference type="NCBI Taxonomy" id="7906"/>
    <lineage>
        <taxon>Eukaryota</taxon>
        <taxon>Metazoa</taxon>
        <taxon>Chordata</taxon>
        <taxon>Craniata</taxon>
        <taxon>Vertebrata</taxon>
        <taxon>Euteleostomi</taxon>
        <taxon>Actinopterygii</taxon>
        <taxon>Chondrostei</taxon>
        <taxon>Acipenseriformes</taxon>
        <taxon>Acipenseridae</taxon>
        <taxon>Acipenser</taxon>
    </lineage>
</organism>
<keyword evidence="2" id="KW-1185">Reference proteome</keyword>
<protein>
    <submittedName>
        <fullName evidence="1">Ribonuclease P protein subunit p40</fullName>
    </submittedName>
</protein>
<dbReference type="PANTHER" id="PTHR15396:SF1">
    <property type="entry name" value="RIBONUCLEASE P PROTEIN SUBUNIT P40"/>
    <property type="match status" value="1"/>
</dbReference>
<dbReference type="Pfam" id="PF08584">
    <property type="entry name" value="Ribonuc_P_40"/>
    <property type="match status" value="1"/>
</dbReference>
<evidence type="ECO:0000313" key="1">
    <source>
        <dbReference type="EMBL" id="RXM27823.1"/>
    </source>
</evidence>
<dbReference type="GO" id="GO:0030681">
    <property type="term" value="C:multimeric ribonuclease P complex"/>
    <property type="evidence" value="ECO:0007669"/>
    <property type="project" value="TreeGrafter"/>
</dbReference>
<dbReference type="GO" id="GO:0001682">
    <property type="term" value="P:tRNA 5'-leader removal"/>
    <property type="evidence" value="ECO:0007669"/>
    <property type="project" value="InterPro"/>
</dbReference>
<dbReference type="AlphaFoldDB" id="A0A444TY03"/>
<proteinExistence type="predicted"/>
<dbReference type="InterPro" id="IPR013893">
    <property type="entry name" value="RNase_P_Rpp40"/>
</dbReference>
<dbReference type="GO" id="GO:0000447">
    <property type="term" value="P:endonucleolytic cleavage in ITS1 to separate SSU-rRNA from 5.8S rRNA and LSU-rRNA from tricistronic rRNA transcript (SSU-rRNA, 5.8S rRNA, LSU-rRNA)"/>
    <property type="evidence" value="ECO:0007669"/>
    <property type="project" value="TreeGrafter"/>
</dbReference>
<evidence type="ECO:0000313" key="2">
    <source>
        <dbReference type="Proteomes" id="UP000289886"/>
    </source>
</evidence>